<evidence type="ECO:0000313" key="15">
    <source>
        <dbReference type="EMBL" id="KNZ46061.1"/>
    </source>
</evidence>
<keyword evidence="9" id="KW-0446">Lipid-binding</keyword>
<feature type="compositionally biased region" description="Polar residues" evidence="11">
    <location>
        <begin position="1411"/>
        <end position="1430"/>
    </location>
</feature>
<protein>
    <recommendedName>
        <fullName evidence="17">C2 domain-containing protein</fullName>
    </recommendedName>
</protein>
<dbReference type="PANTHER" id="PTHR46980:SF2">
    <property type="entry name" value="TRICALBIN-1-RELATED"/>
    <property type="match status" value="1"/>
</dbReference>
<dbReference type="InterPro" id="IPR056910">
    <property type="entry name" value="TCB1-3_C2"/>
</dbReference>
<evidence type="ECO:0008006" key="17">
    <source>
        <dbReference type="Google" id="ProtNLM"/>
    </source>
</evidence>
<feature type="compositionally biased region" description="Basic and acidic residues" evidence="11">
    <location>
        <begin position="39"/>
        <end position="55"/>
    </location>
</feature>
<keyword evidence="16" id="KW-1185">Reference proteome</keyword>
<dbReference type="InterPro" id="IPR035892">
    <property type="entry name" value="C2_domain_sf"/>
</dbReference>
<keyword evidence="5" id="KW-0677">Repeat</keyword>
<dbReference type="OrthoDB" id="1029639at2759"/>
<dbReference type="VEuPathDB" id="FungiDB:VP01_759g3"/>
<dbReference type="InterPro" id="IPR037765">
    <property type="entry name" value="C2B_Tricalbin"/>
</dbReference>
<dbReference type="GO" id="GO:0061817">
    <property type="term" value="P:endoplasmic reticulum-plasma membrane tethering"/>
    <property type="evidence" value="ECO:0007669"/>
    <property type="project" value="InterPro"/>
</dbReference>
<dbReference type="GO" id="GO:0008289">
    <property type="term" value="F:lipid binding"/>
    <property type="evidence" value="ECO:0007669"/>
    <property type="project" value="UniProtKB-KW"/>
</dbReference>
<dbReference type="PANTHER" id="PTHR46980">
    <property type="entry name" value="TRICALBIN-1-RELATED"/>
    <property type="match status" value="1"/>
</dbReference>
<dbReference type="SMART" id="SM00239">
    <property type="entry name" value="C2"/>
    <property type="match status" value="5"/>
</dbReference>
<evidence type="ECO:0000256" key="1">
    <source>
        <dbReference type="ARBA" id="ARBA00004586"/>
    </source>
</evidence>
<keyword evidence="8" id="KW-0445">Lipid transport</keyword>
<dbReference type="PROSITE" id="PS50004">
    <property type="entry name" value="C2"/>
    <property type="match status" value="5"/>
</dbReference>
<dbReference type="Proteomes" id="UP000037035">
    <property type="component" value="Unassembled WGS sequence"/>
</dbReference>
<dbReference type="InterPro" id="IPR000008">
    <property type="entry name" value="C2_dom"/>
</dbReference>
<evidence type="ECO:0000313" key="16">
    <source>
        <dbReference type="Proteomes" id="UP000037035"/>
    </source>
</evidence>
<gene>
    <name evidence="15" type="ORF">VP01_759g3</name>
</gene>
<feature type="region of interest" description="Disordered" evidence="11">
    <location>
        <begin position="944"/>
        <end position="994"/>
    </location>
</feature>
<feature type="region of interest" description="Disordered" evidence="11">
    <location>
        <begin position="893"/>
        <end position="929"/>
    </location>
</feature>
<evidence type="ECO:0000259" key="13">
    <source>
        <dbReference type="PROSITE" id="PS50004"/>
    </source>
</evidence>
<dbReference type="GO" id="GO:0006869">
    <property type="term" value="P:lipid transport"/>
    <property type="evidence" value="ECO:0007669"/>
    <property type="project" value="UniProtKB-KW"/>
</dbReference>
<keyword evidence="2" id="KW-0813">Transport</keyword>
<dbReference type="GO" id="GO:0005789">
    <property type="term" value="C:endoplasmic reticulum membrane"/>
    <property type="evidence" value="ECO:0007669"/>
    <property type="project" value="UniProtKB-SubCell"/>
</dbReference>
<keyword evidence="3" id="KW-0597">Phosphoprotein</keyword>
<dbReference type="EMBL" id="LAVV01013049">
    <property type="protein sequence ID" value="KNZ46061.1"/>
    <property type="molecule type" value="Genomic_DNA"/>
</dbReference>
<dbReference type="Pfam" id="PF24920">
    <property type="entry name" value="C2_TCB1"/>
    <property type="match status" value="1"/>
</dbReference>
<evidence type="ECO:0000259" key="14">
    <source>
        <dbReference type="PROSITE" id="PS51847"/>
    </source>
</evidence>
<dbReference type="InterPro" id="IPR037756">
    <property type="entry name" value="C2D_Tricalbin"/>
</dbReference>
<feature type="transmembrane region" description="Helical" evidence="12">
    <location>
        <begin position="168"/>
        <end position="190"/>
    </location>
</feature>
<keyword evidence="4 12" id="KW-0812">Transmembrane</keyword>
<dbReference type="InterPro" id="IPR031468">
    <property type="entry name" value="SMP_LBD"/>
</dbReference>
<feature type="region of interest" description="Disordered" evidence="11">
    <location>
        <begin position="11"/>
        <end position="33"/>
    </location>
</feature>
<dbReference type="CDD" id="cd21678">
    <property type="entry name" value="SMP_TCB"/>
    <property type="match status" value="1"/>
</dbReference>
<dbReference type="CDD" id="cd04040">
    <property type="entry name" value="C2D_Tricalbin-like"/>
    <property type="match status" value="1"/>
</dbReference>
<accession>A0A0L6UC14</accession>
<dbReference type="SUPFAM" id="SSF49562">
    <property type="entry name" value="C2 domain (Calcium/lipid-binding domain, CaLB)"/>
    <property type="match status" value="5"/>
</dbReference>
<feature type="region of interest" description="Disordered" evidence="11">
    <location>
        <begin position="1379"/>
        <end position="1430"/>
    </location>
</feature>
<sequence length="1650" mass="182012">MSVKQYDYAINNQKNHNTHTQTPSTTILSDFPKPPLNFKHSDSLRSQSKKLDHSHQASLDPIKTDVSFLPYMNIAKSLGLQHEVISAPLSDGTNPEDLPLLHPQSAVGSLSQLPDSIPGQLPEVSPISKIPDWYKIGWAAQIESADLSKTEQDEARHMDILESFLSDVYYGTWFHNGAVIFFAVAASHYITLFGGGWSSLVIILSICATYYTTSIRRVRKNVRGDISRELAKQRLFQDHETVDWLNNFLNRFWLIYEPVLSATIVASVDQILVASTPSFLESIRMSTFTLGSKAPRIDFIRSHPETENDVVVMDWKFDFTPNDVSDLTAKVAAGKINPRIVLTIRFGKGVIGAAKDIVVENISFTGTIRIRIKLMNNFPHLQLIDLSFLEKPEFDFILKPVGFDLNMIPGLSGFIESQVHATLSPMMYDPNVFTLNLEQMLAGALVDSAIGVLQMTVVSAQGLKAVKIGGGTPDPYVTFSIGTRLHLDRTKVKHSTQNPNWKSVHFLLIHSLNEILTLEVMDSNEVRKDTSLGTASIDLQTLVTEPEQEALIVPIMYQGKPRGEIRLSMVYHPCLAPKQLENGETEPVPETTAGVARLVIHQAKELDYKRTGTSNLSPYAKVYLNGRQILKTAVIKRTNNPVYEVFTETLISSKADAIFTIHMFDDRHGEDPKIGTVSLKLTELLELTSGEQKLDWFPLTGAKSGKLRISGLWKGIMMAGAINGASAYTPPIGILRFHFDRAEDLKNVEALTGGKSDPYVRVMRSGIVLARSQIHISILKQLPGQNNDLDPVFDEIIYVPVHRFDLFRLEVMDYQHLTKDRSLGHIDLDTTKMVEAIKEEGVNTYKSTGKHQYSEYLKQDGKKALVKGKMTFTVEFHACKPIKFKRFDTPPSDVEKMKTGRLSDKASTWHGSDNQSLAMTSPNDTLTNGKSVIAEEPTEILGLAGNPQMRGYDASSVDGSPKARKLESSGIHLQGKPSIDSFGSHHLRDEKPSPLKELSKEELLSHQSGILVFNIIGGVIARRNARLEFLFTCGCSFPFSCLMMDIGLHVSLDSVIYPNTGNGSHRRSKPFFQQIEIPTLSKKDSTEPSKSTNAKWDETGESFIRELDWSRCILKLNVADKDTREEVYAEYTSDLKDFLNDCLDGPHDFVLQDMEGGHKSTISVQCRYIPVPITLEPRESINNMGLLTVLVDHAKDLLAADRNGYSDPYAQFVLNGAKVFKSSVQKKTLNPKWMERFDVEIPSRANAEFYVHVYDWDRVGASDKLGQARIDLSNLEPMIQSTFIANLTQDDSKQQGQVQIRMTFRPHFISRSRQATSTFTGGFGRVATGLGGSVLSAGAGVGLGAAKGVGTVGGGVIKGVGGVGKLGYAGIRRATGIGSKRMSSSGEEVPRVPTQDPQSLPLTPGRDSHARITSNDLAPQVTSPSHSSATMPTEDYKLNVVIIGLVGLDNAGGKTYVHLKRNGKGVHDTKIVRPTSTLEWNEICTLDAKLGVESELEFVVFEKRKLGKDREIGGLKMKLWETVHPDQGQLEAEINQPLEGGEAGGAQLRVKLSIIDAGSSTDVGKEIYSRSRRSVSGGNHAFGGLFSSHHHKSPIPEDLQPPPAPTDSSQTELFLNHDPHPSAAKAGSIFGGRSQKSVSGAGRFSLHRHN</sequence>
<reference evidence="15 16" key="1">
    <citation type="submission" date="2015-08" db="EMBL/GenBank/DDBJ databases">
        <title>Next Generation Sequencing and Analysis of the Genome of Puccinia sorghi L Schw, the Causal Agent of Maize Common Rust.</title>
        <authorList>
            <person name="Rochi L."/>
            <person name="Burguener G."/>
            <person name="Darino M."/>
            <person name="Turjanski A."/>
            <person name="Kreff E."/>
            <person name="Dieguez M.J."/>
            <person name="Sacco F."/>
        </authorList>
    </citation>
    <scope>NUCLEOTIDE SEQUENCE [LARGE SCALE GENOMIC DNA]</scope>
    <source>
        <strain evidence="15 16">RO10H11247</strain>
    </source>
</reference>
<keyword evidence="6" id="KW-0256">Endoplasmic reticulum</keyword>
<dbReference type="STRING" id="27349.A0A0L6UC14"/>
<keyword evidence="7 12" id="KW-1133">Transmembrane helix</keyword>
<feature type="region of interest" description="Disordered" evidence="11">
    <location>
        <begin position="1568"/>
        <end position="1650"/>
    </location>
</feature>
<evidence type="ECO:0000256" key="2">
    <source>
        <dbReference type="ARBA" id="ARBA00022448"/>
    </source>
</evidence>
<dbReference type="PROSITE" id="PS51847">
    <property type="entry name" value="SMP"/>
    <property type="match status" value="1"/>
</dbReference>
<evidence type="ECO:0000256" key="5">
    <source>
        <dbReference type="ARBA" id="ARBA00022737"/>
    </source>
</evidence>
<feature type="compositionally biased region" description="Low complexity" evidence="11">
    <location>
        <begin position="11"/>
        <end position="22"/>
    </location>
</feature>
<evidence type="ECO:0000256" key="4">
    <source>
        <dbReference type="ARBA" id="ARBA00022692"/>
    </source>
</evidence>
<feature type="domain" description="C2" evidence="13">
    <location>
        <begin position="1167"/>
        <end position="1285"/>
    </location>
</feature>
<dbReference type="CDD" id="cd00030">
    <property type="entry name" value="C2"/>
    <property type="match status" value="1"/>
</dbReference>
<evidence type="ECO:0000256" key="8">
    <source>
        <dbReference type="ARBA" id="ARBA00023055"/>
    </source>
</evidence>
<evidence type="ECO:0000256" key="11">
    <source>
        <dbReference type="SAM" id="MobiDB-lite"/>
    </source>
</evidence>
<dbReference type="CDD" id="cd04052">
    <property type="entry name" value="C2B_Tricalbin-like"/>
    <property type="match status" value="1"/>
</dbReference>
<feature type="transmembrane region" description="Helical" evidence="12">
    <location>
        <begin position="196"/>
        <end position="213"/>
    </location>
</feature>
<dbReference type="InterPro" id="IPR052455">
    <property type="entry name" value="Tricalbin_domain"/>
</dbReference>
<dbReference type="Pfam" id="PF00168">
    <property type="entry name" value="C2"/>
    <property type="match status" value="5"/>
</dbReference>
<comment type="subcellular location">
    <subcellularLocation>
        <location evidence="1">Endoplasmic reticulum membrane</location>
    </subcellularLocation>
</comment>
<evidence type="ECO:0000256" key="10">
    <source>
        <dbReference type="ARBA" id="ARBA00023136"/>
    </source>
</evidence>
<feature type="domain" description="SMP-LTD" evidence="14">
    <location>
        <begin position="238"/>
        <end position="438"/>
    </location>
</feature>
<keyword evidence="10 12" id="KW-0472">Membrane</keyword>
<feature type="domain" description="C2" evidence="13">
    <location>
        <begin position="577"/>
        <end position="697"/>
    </location>
</feature>
<feature type="region of interest" description="Disordered" evidence="11">
    <location>
        <begin position="38"/>
        <end position="57"/>
    </location>
</feature>
<feature type="compositionally biased region" description="Basic and acidic residues" evidence="11">
    <location>
        <begin position="893"/>
        <end position="904"/>
    </location>
</feature>
<feature type="compositionally biased region" description="Polar residues" evidence="11">
    <location>
        <begin position="905"/>
        <end position="929"/>
    </location>
</feature>
<evidence type="ECO:0000256" key="3">
    <source>
        <dbReference type="ARBA" id="ARBA00022553"/>
    </source>
</evidence>
<evidence type="ECO:0000256" key="12">
    <source>
        <dbReference type="SAM" id="Phobius"/>
    </source>
</evidence>
<evidence type="ECO:0000256" key="7">
    <source>
        <dbReference type="ARBA" id="ARBA00022989"/>
    </source>
</evidence>
<proteinExistence type="predicted"/>
<evidence type="ECO:0000256" key="9">
    <source>
        <dbReference type="ARBA" id="ARBA00023121"/>
    </source>
</evidence>
<feature type="domain" description="C2" evidence="13">
    <location>
        <begin position="1419"/>
        <end position="1532"/>
    </location>
</feature>
<comment type="caution">
    <text evidence="15">The sequence shown here is derived from an EMBL/GenBank/DDBJ whole genome shotgun (WGS) entry which is preliminary data.</text>
</comment>
<feature type="domain" description="C2" evidence="13">
    <location>
        <begin position="718"/>
        <end position="845"/>
    </location>
</feature>
<name>A0A0L6UC14_9BASI</name>
<dbReference type="Gene3D" id="2.60.40.150">
    <property type="entry name" value="C2 domain"/>
    <property type="match status" value="5"/>
</dbReference>
<feature type="domain" description="C2" evidence="13">
    <location>
        <begin position="429"/>
        <end position="552"/>
    </location>
</feature>
<evidence type="ECO:0000256" key="6">
    <source>
        <dbReference type="ARBA" id="ARBA00022824"/>
    </source>
</evidence>
<dbReference type="CDD" id="cd04044">
    <property type="entry name" value="C2A_Tricalbin-like"/>
    <property type="match status" value="1"/>
</dbReference>
<organism evidence="15 16">
    <name type="scientific">Puccinia sorghi</name>
    <dbReference type="NCBI Taxonomy" id="27349"/>
    <lineage>
        <taxon>Eukaryota</taxon>
        <taxon>Fungi</taxon>
        <taxon>Dikarya</taxon>
        <taxon>Basidiomycota</taxon>
        <taxon>Pucciniomycotina</taxon>
        <taxon>Pucciniomycetes</taxon>
        <taxon>Pucciniales</taxon>
        <taxon>Pucciniaceae</taxon>
        <taxon>Puccinia</taxon>
    </lineage>
</organism>
<dbReference type="InterPro" id="IPR037761">
    <property type="entry name" value="C2A_Tricalbin"/>
</dbReference>
<dbReference type="Pfam" id="PF25669">
    <property type="entry name" value="SMP_MUG190-like"/>
    <property type="match status" value="2"/>
</dbReference>